<dbReference type="STRING" id="758820.SAMN00777080_3684"/>
<dbReference type="InterPro" id="IPR012338">
    <property type="entry name" value="Beta-lactam/transpept-like"/>
</dbReference>
<keyword evidence="3" id="KW-1185">Reference proteome</keyword>
<proteinExistence type="predicted"/>
<dbReference type="Proteomes" id="UP000192333">
    <property type="component" value="Chromosome I"/>
</dbReference>
<dbReference type="InterPro" id="IPR001466">
    <property type="entry name" value="Beta-lactam-related"/>
</dbReference>
<dbReference type="AlphaFoldDB" id="A0A1W2H816"/>
<dbReference type="PANTHER" id="PTHR43283:SF7">
    <property type="entry name" value="BETA-LACTAMASE-RELATED DOMAIN-CONTAINING PROTEIN"/>
    <property type="match status" value="1"/>
</dbReference>
<reference evidence="3" key="1">
    <citation type="submission" date="2017-04" db="EMBL/GenBank/DDBJ databases">
        <authorList>
            <person name="Varghese N."/>
            <person name="Submissions S."/>
        </authorList>
    </citation>
    <scope>NUCLEOTIDE SEQUENCE [LARGE SCALE GENOMIC DNA]</scope>
    <source>
        <strain evidence="3">DSM 16537</strain>
    </source>
</reference>
<dbReference type="RefSeq" id="WP_084121801.1">
    <property type="nucleotide sequence ID" value="NZ_LT838813.1"/>
</dbReference>
<evidence type="ECO:0000313" key="2">
    <source>
        <dbReference type="EMBL" id="SMD45043.1"/>
    </source>
</evidence>
<dbReference type="PANTHER" id="PTHR43283">
    <property type="entry name" value="BETA-LACTAMASE-RELATED"/>
    <property type="match status" value="1"/>
</dbReference>
<name>A0A1W2H816_9BACT</name>
<gene>
    <name evidence="2" type="ORF">SAMN00777080_3684</name>
</gene>
<accession>A0A1W2H816</accession>
<evidence type="ECO:0000259" key="1">
    <source>
        <dbReference type="Pfam" id="PF00144"/>
    </source>
</evidence>
<sequence>MKPTFQTLILFVFPFQIFAQSALPRNTPEALNISSKGIQEFLDAVGSESKHEMHSLMILRNGQVAAEGWWAPYGPKTKHTMYSVSKTFTASAIGLAVADGKLKVTDKVISFFPESLPTTVSPHLAELEIKDLLSMTVGHDKSFNQEVFTQEDWVKAFLNLPIADKPGTKFLYNTSASYMLSAIIQKVTGQNLLEYLQPRLLDPLGISGADWEKDLEGIAVGGWGIRVKTEDMAKLGQLFLQKGNWNGKQILPESWIEEASTMKIMQEPDASPERIASNDWVQGYGYQMWRSRYNSYRADGAFGQYILILPELEGVIVITSETSDMQGLLDLVWKHLLPAFDNDPSSEKNLERNLKNLSLSPLKSKSNKKLENTISNNTYIVENQNNIVNEFNIKFLKSSIKLSLKVGEESHEFFLASGNWLLGTTDRKGPNLFHFAQNQLDGLAPFKVAGSYAWKDEKTIEIKLKYYESPHTETILITFEGDHAEIIFKNSFENREDWPVFVGKA</sequence>
<feature type="domain" description="Beta-lactamase-related" evidence="1">
    <location>
        <begin position="55"/>
        <end position="323"/>
    </location>
</feature>
<dbReference type="SUPFAM" id="SSF56601">
    <property type="entry name" value="beta-lactamase/transpeptidase-like"/>
    <property type="match status" value="1"/>
</dbReference>
<dbReference type="Pfam" id="PF00144">
    <property type="entry name" value="Beta-lactamase"/>
    <property type="match status" value="1"/>
</dbReference>
<dbReference type="Gene3D" id="3.40.710.10">
    <property type="entry name" value="DD-peptidase/beta-lactamase superfamily"/>
    <property type="match status" value="1"/>
</dbReference>
<protein>
    <submittedName>
        <fullName evidence="2">CubicO group peptidase, beta-lactamase class C family</fullName>
    </submittedName>
</protein>
<dbReference type="InterPro" id="IPR050789">
    <property type="entry name" value="Diverse_Enzym_Activities"/>
</dbReference>
<organism evidence="2 3">
    <name type="scientific">Aquiflexum balticum DSM 16537</name>
    <dbReference type="NCBI Taxonomy" id="758820"/>
    <lineage>
        <taxon>Bacteria</taxon>
        <taxon>Pseudomonadati</taxon>
        <taxon>Bacteroidota</taxon>
        <taxon>Cytophagia</taxon>
        <taxon>Cytophagales</taxon>
        <taxon>Cyclobacteriaceae</taxon>
        <taxon>Aquiflexum</taxon>
    </lineage>
</organism>
<dbReference type="EMBL" id="LT838813">
    <property type="protein sequence ID" value="SMD45043.1"/>
    <property type="molecule type" value="Genomic_DNA"/>
</dbReference>
<dbReference type="OrthoDB" id="9773047at2"/>
<evidence type="ECO:0000313" key="3">
    <source>
        <dbReference type="Proteomes" id="UP000192333"/>
    </source>
</evidence>